<protein>
    <submittedName>
        <fullName evidence="3">MerR family transcriptional regulator</fullName>
    </submittedName>
</protein>
<dbReference type="Gene3D" id="1.10.1660.10">
    <property type="match status" value="1"/>
</dbReference>
<dbReference type="PROSITE" id="PS00552">
    <property type="entry name" value="HTH_MERR_1"/>
    <property type="match status" value="1"/>
</dbReference>
<dbReference type="SMART" id="SM00422">
    <property type="entry name" value="HTH_MERR"/>
    <property type="match status" value="1"/>
</dbReference>
<dbReference type="SUPFAM" id="SSF46955">
    <property type="entry name" value="Putative DNA-binding domain"/>
    <property type="match status" value="1"/>
</dbReference>
<evidence type="ECO:0000256" key="1">
    <source>
        <dbReference type="ARBA" id="ARBA00023125"/>
    </source>
</evidence>
<dbReference type="InterPro" id="IPR009061">
    <property type="entry name" value="DNA-bd_dom_put_sf"/>
</dbReference>
<dbReference type="InterPro" id="IPR047057">
    <property type="entry name" value="MerR_fam"/>
</dbReference>
<evidence type="ECO:0000259" key="2">
    <source>
        <dbReference type="PROSITE" id="PS50937"/>
    </source>
</evidence>
<dbReference type="Pfam" id="PF13411">
    <property type="entry name" value="MerR_1"/>
    <property type="match status" value="1"/>
</dbReference>
<name>A0ABT2J4S8_9PSEU</name>
<comment type="caution">
    <text evidence="3">The sequence shown here is derived from an EMBL/GenBank/DDBJ whole genome shotgun (WGS) entry which is preliminary data.</text>
</comment>
<gene>
    <name evidence="3" type="ORF">JT362_07010</name>
</gene>
<evidence type="ECO:0000313" key="4">
    <source>
        <dbReference type="Proteomes" id="UP001156441"/>
    </source>
</evidence>
<organism evidence="3 4">
    <name type="scientific">Actinophytocola gossypii</name>
    <dbReference type="NCBI Taxonomy" id="2812003"/>
    <lineage>
        <taxon>Bacteria</taxon>
        <taxon>Bacillati</taxon>
        <taxon>Actinomycetota</taxon>
        <taxon>Actinomycetes</taxon>
        <taxon>Pseudonocardiales</taxon>
        <taxon>Pseudonocardiaceae</taxon>
    </lineage>
</organism>
<feature type="domain" description="HTH merR-type" evidence="2">
    <location>
        <begin position="1"/>
        <end position="68"/>
    </location>
</feature>
<dbReference type="EMBL" id="JAFFZE010000006">
    <property type="protein sequence ID" value="MCT2582867.1"/>
    <property type="molecule type" value="Genomic_DNA"/>
</dbReference>
<accession>A0ABT2J4S8</accession>
<dbReference type="PANTHER" id="PTHR30204">
    <property type="entry name" value="REDOX-CYCLING DRUG-SENSING TRANSCRIPTIONAL ACTIVATOR SOXR"/>
    <property type="match status" value="1"/>
</dbReference>
<dbReference type="CDD" id="cd00592">
    <property type="entry name" value="HTH_MerR-like"/>
    <property type="match status" value="1"/>
</dbReference>
<evidence type="ECO:0000313" key="3">
    <source>
        <dbReference type="EMBL" id="MCT2582867.1"/>
    </source>
</evidence>
<reference evidence="3 4" key="1">
    <citation type="submission" date="2021-02" db="EMBL/GenBank/DDBJ databases">
        <title>Actinophytocola xerophila sp. nov., isolated from soil of cotton cropping field.</title>
        <authorList>
            <person name="Huang R."/>
            <person name="Chen X."/>
            <person name="Ge X."/>
            <person name="Liu W."/>
        </authorList>
    </citation>
    <scope>NUCLEOTIDE SEQUENCE [LARGE SCALE GENOMIC DNA]</scope>
    <source>
        <strain evidence="3 4">S1-96</strain>
    </source>
</reference>
<dbReference type="PRINTS" id="PR00040">
    <property type="entry name" value="HTHMERR"/>
</dbReference>
<dbReference type="PROSITE" id="PS50937">
    <property type="entry name" value="HTH_MERR_2"/>
    <property type="match status" value="1"/>
</dbReference>
<proteinExistence type="predicted"/>
<dbReference type="PANTHER" id="PTHR30204:SF93">
    <property type="entry name" value="HTH MERR-TYPE DOMAIN-CONTAINING PROTEIN"/>
    <property type="match status" value="1"/>
</dbReference>
<keyword evidence="4" id="KW-1185">Reference proteome</keyword>
<dbReference type="InterPro" id="IPR000551">
    <property type="entry name" value="MerR-type_HTH_dom"/>
</dbReference>
<keyword evidence="1" id="KW-0238">DNA-binding</keyword>
<dbReference type="RefSeq" id="WP_260190202.1">
    <property type="nucleotide sequence ID" value="NZ_JAFFZE010000006.1"/>
</dbReference>
<dbReference type="Proteomes" id="UP001156441">
    <property type="component" value="Unassembled WGS sequence"/>
</dbReference>
<sequence>MKIGEAASRLGVAVHVLRHWDDEGVVVPDRTPSGHREYTEEHFHRLRVLRACQGVGMSLPEIRQVLHRDEPERVGVIERRLHLIRTQRARLEAAERFLVHVVDCEHDLLTRCERCGQYAT</sequence>